<dbReference type="GO" id="GO:0005247">
    <property type="term" value="F:voltage-gated chloride channel activity"/>
    <property type="evidence" value="ECO:0007669"/>
    <property type="project" value="InterPro"/>
</dbReference>
<dbReference type="SUPFAM" id="SSF54631">
    <property type="entry name" value="CBS-domain pair"/>
    <property type="match status" value="1"/>
</dbReference>
<evidence type="ECO:0000259" key="19">
    <source>
        <dbReference type="PROSITE" id="PS51371"/>
    </source>
</evidence>
<comment type="similarity">
    <text evidence="2">Belongs to the MLO family.</text>
</comment>
<dbReference type="InterPro" id="IPR002251">
    <property type="entry name" value="Cl_channel_pln"/>
</dbReference>
<dbReference type="PANTHER" id="PTHR11689:SF144">
    <property type="entry name" value="CHLORIDE CHANNEL PROTEIN"/>
    <property type="match status" value="1"/>
</dbReference>
<dbReference type="Pfam" id="PF00571">
    <property type="entry name" value="CBS"/>
    <property type="match status" value="1"/>
</dbReference>
<evidence type="ECO:0000256" key="16">
    <source>
        <dbReference type="PROSITE-ProRule" id="PRU00703"/>
    </source>
</evidence>
<evidence type="ECO:0000256" key="15">
    <source>
        <dbReference type="ARBA" id="ARBA00023265"/>
    </source>
</evidence>
<dbReference type="OrthoDB" id="1388414at2759"/>
<feature type="compositionally biased region" description="Polar residues" evidence="18">
    <location>
        <begin position="458"/>
        <end position="467"/>
    </location>
</feature>
<dbReference type="GO" id="GO:0034707">
    <property type="term" value="C:chloride channel complex"/>
    <property type="evidence" value="ECO:0007669"/>
    <property type="project" value="UniProtKB-KW"/>
</dbReference>
<evidence type="ECO:0000256" key="18">
    <source>
        <dbReference type="SAM" id="MobiDB-lite"/>
    </source>
</evidence>
<dbReference type="SUPFAM" id="SSF81340">
    <property type="entry name" value="Clc chloride channel"/>
    <property type="match status" value="1"/>
</dbReference>
<feature type="transmembrane region" description="Helical" evidence="17">
    <location>
        <begin position="604"/>
        <end position="625"/>
    </location>
</feature>
<dbReference type="Gene3D" id="1.10.3080.10">
    <property type="entry name" value="Clc chloride channel"/>
    <property type="match status" value="1"/>
</dbReference>
<evidence type="ECO:0000256" key="5">
    <source>
        <dbReference type="ARBA" id="ARBA00022692"/>
    </source>
</evidence>
<evidence type="ECO:0000256" key="12">
    <source>
        <dbReference type="ARBA" id="ARBA00023136"/>
    </source>
</evidence>
<evidence type="ECO:0000256" key="1">
    <source>
        <dbReference type="ARBA" id="ARBA00004141"/>
    </source>
</evidence>
<dbReference type="PRINTS" id="PR00762">
    <property type="entry name" value="CLCHANNEL"/>
</dbReference>
<evidence type="ECO:0000256" key="10">
    <source>
        <dbReference type="ARBA" id="ARBA00023065"/>
    </source>
</evidence>
<feature type="transmembrane region" description="Helical" evidence="17">
    <location>
        <begin position="354"/>
        <end position="375"/>
    </location>
</feature>
<dbReference type="InterPro" id="IPR014743">
    <property type="entry name" value="Cl-channel_core"/>
</dbReference>
<feature type="transmembrane region" description="Helical" evidence="17">
    <location>
        <begin position="656"/>
        <end position="676"/>
    </location>
</feature>
<keyword evidence="5 17" id="KW-0812">Transmembrane</keyword>
<feature type="transmembrane region" description="Helical" evidence="17">
    <location>
        <begin position="395"/>
        <end position="418"/>
    </location>
</feature>
<keyword evidence="7" id="KW-0611">Plant defense</keyword>
<dbReference type="GO" id="GO:0009705">
    <property type="term" value="C:plant-type vacuole membrane"/>
    <property type="evidence" value="ECO:0007669"/>
    <property type="project" value="TreeGrafter"/>
</dbReference>
<keyword evidence="12 17" id="KW-0472">Membrane</keyword>
<evidence type="ECO:0000256" key="17">
    <source>
        <dbReference type="RuleBase" id="RU361221"/>
    </source>
</evidence>
<feature type="transmembrane region" description="Helical" evidence="17">
    <location>
        <begin position="864"/>
        <end position="881"/>
    </location>
</feature>
<sequence length="1094" mass="122978">MAVAEKESTMEETSTWAVAAVCFVLLAISIFIEHIIHAIGKWLKRKQKRDLYEALEKIKAELMLLGFISLLLTVLQDPISTICIPKSVGITWHPCETAKSGTTEKDSEDSDGSNGRKLLQFLDSGFSARRRLATKGYDKCTEDGKVAFMSAYAIHQLHVFIFVLAVFHVLFCVLTLALGRTKMRRWKVWENETRTLEYQYQNDPERFRFARETSFGRRHLSFWSKSTVSLWVVCFFRQFVEAITKAHLAPESETKFDFQKYIKRSLEEEFKVVVEISPIIWGFAVLFLLSNAYEWHSYLWLPFVPLFIILLVGTKLQVIITKMGLRIQKRGGVIKGTPVVQPGDDLFWFGRPRFLLFLIHFVLFQNAFQLAFFAWSVYAFGIDSCFHKRTAAKIIRLSTGVIIEILCSYVTLPLYALVTQMGSSMKPTIFNERVADAVRSWHRTARKNTRQSHHHSETNSPFSSWPATPTHGMSPVHLLHNYQHSSLDSLHAPPRMSNVENDHLDVVELGFRRKKISGEEDSLHYSSKIEDSVHSEQQQEREIQEQTSFQFAASTGSHPYFKNDRDRRDLITCGAAAGVAAAFRAPVGGVISVFYLTFRWRSALLWRTFFTTAVVAVVLRVFMVFCRSGKCGLFGEGGLIMFDVNSAKPTYSIPDLLAVIFLGVIGGIFGSLYNYLVDKVLRSYSIINERDPSLKVILAMTISFLTSCCSYGLPWLSQCIPCPTNLGDQCPTVGRSGNYKNFQCPPNHYNDLASLFMTTNDDAIRNLFISASDKEFHLSTLIVFFAAIYCLGIITYGIAVPSGLFIPVILAGASYGRLLGILLGSLSDLDAGLFALLGAASFLGGTMRMTVSLCVILLELTNDLLMLPLVMLVLLISKTVADGFNKGVYDQIVKMKGLPYMEAHAEPYMRHLVASDVVSGPLVTFSGVEKVGTILHALKITRHNGFPVIDEPPFSDAPELCGLVLRSHLLVLLKGKKFTRQRVMTGSEMMKRFNAHDFAKAGSGKGVKLEDLDIKEEELEMYVDLHPITNSSPYTVVETMSLAKAALLFREVGLRHLLVVPKTPGRPPIVGILTRHDFMPEHILGLYPHFHPHK</sequence>
<feature type="transmembrane region" description="Helical" evidence="17">
    <location>
        <begin position="299"/>
        <end position="320"/>
    </location>
</feature>
<keyword evidence="15" id="KW-0568">Pathogenesis-related protein</keyword>
<protein>
    <recommendedName>
        <fullName evidence="17">Chloride channel protein</fullName>
    </recommendedName>
</protein>
<keyword evidence="14 17" id="KW-0868">Chloride</keyword>
<keyword evidence="4 17" id="KW-0813">Transport</keyword>
<name>A0A5N6QLL2_9ROSI</name>
<keyword evidence="21" id="KW-1185">Reference proteome</keyword>
<proteinExistence type="inferred from homology"/>
<evidence type="ECO:0000256" key="8">
    <source>
        <dbReference type="ARBA" id="ARBA00022882"/>
    </source>
</evidence>
<dbReference type="CDD" id="cd04591">
    <property type="entry name" value="CBS_pair_voltage-gated_CLC_euk_bac"/>
    <property type="match status" value="1"/>
</dbReference>
<feature type="transmembrane region" description="Helical" evidence="17">
    <location>
        <begin position="696"/>
        <end position="716"/>
    </location>
</feature>
<dbReference type="Pfam" id="PF00654">
    <property type="entry name" value="Voltage_CLC"/>
    <property type="match status" value="1"/>
</dbReference>
<evidence type="ECO:0000313" key="21">
    <source>
        <dbReference type="Proteomes" id="UP000327013"/>
    </source>
</evidence>
<feature type="domain" description="CBS" evidence="19">
    <location>
        <begin position="1028"/>
        <end position="1093"/>
    </location>
</feature>
<evidence type="ECO:0000256" key="3">
    <source>
        <dbReference type="ARBA" id="ARBA00009476"/>
    </source>
</evidence>
<evidence type="ECO:0000256" key="4">
    <source>
        <dbReference type="ARBA" id="ARBA00022448"/>
    </source>
</evidence>
<dbReference type="AlphaFoldDB" id="A0A5N6QLL2"/>
<accession>A0A5N6QLL2</accession>
<evidence type="ECO:0000256" key="14">
    <source>
        <dbReference type="ARBA" id="ARBA00023214"/>
    </source>
</evidence>
<feature type="transmembrane region" description="Helical" evidence="17">
    <location>
        <begin position="157"/>
        <end position="178"/>
    </location>
</feature>
<dbReference type="InterPro" id="IPR001807">
    <property type="entry name" value="ClC"/>
</dbReference>
<dbReference type="InterPro" id="IPR046342">
    <property type="entry name" value="CBS_dom_sf"/>
</dbReference>
<feature type="transmembrane region" description="Helical" evidence="17">
    <location>
        <begin position="272"/>
        <end position="293"/>
    </location>
</feature>
<organism evidence="20 21">
    <name type="scientific">Carpinus fangiana</name>
    <dbReference type="NCBI Taxonomy" id="176857"/>
    <lineage>
        <taxon>Eukaryota</taxon>
        <taxon>Viridiplantae</taxon>
        <taxon>Streptophyta</taxon>
        <taxon>Embryophyta</taxon>
        <taxon>Tracheophyta</taxon>
        <taxon>Spermatophyta</taxon>
        <taxon>Magnoliopsida</taxon>
        <taxon>eudicotyledons</taxon>
        <taxon>Gunneridae</taxon>
        <taxon>Pentapetalae</taxon>
        <taxon>rosids</taxon>
        <taxon>fabids</taxon>
        <taxon>Fagales</taxon>
        <taxon>Betulaceae</taxon>
        <taxon>Carpinus</taxon>
    </lineage>
</organism>
<dbReference type="InterPro" id="IPR004326">
    <property type="entry name" value="Mlo"/>
</dbReference>
<evidence type="ECO:0000256" key="6">
    <source>
        <dbReference type="ARBA" id="ARBA00022737"/>
    </source>
</evidence>
<keyword evidence="13" id="KW-0869">Chloride channel</keyword>
<gene>
    <name evidence="20" type="ORF">FH972_004451</name>
</gene>
<keyword evidence="8" id="KW-0407">Ion channel</keyword>
<keyword evidence="11 16" id="KW-0129">CBS domain</keyword>
<dbReference type="PROSITE" id="PS51371">
    <property type="entry name" value="CBS"/>
    <property type="match status" value="1"/>
</dbReference>
<keyword evidence="8" id="KW-0851">Voltage-gated channel</keyword>
<keyword evidence="10 17" id="KW-0406">Ion transport</keyword>
<dbReference type="InterPro" id="IPR000644">
    <property type="entry name" value="CBS_dom"/>
</dbReference>
<evidence type="ECO:0000256" key="2">
    <source>
        <dbReference type="ARBA" id="ARBA00006574"/>
    </source>
</evidence>
<comment type="similarity">
    <text evidence="3 17">Belongs to the chloride channel (TC 2.A.49) family.</text>
</comment>
<evidence type="ECO:0000313" key="20">
    <source>
        <dbReference type="EMBL" id="KAE8007894.1"/>
    </source>
</evidence>
<feature type="transmembrane region" description="Helical" evidence="17">
    <location>
        <begin position="16"/>
        <end position="39"/>
    </location>
</feature>
<dbReference type="Gene3D" id="3.10.580.10">
    <property type="entry name" value="CBS-domain"/>
    <property type="match status" value="1"/>
</dbReference>
<dbReference type="PANTHER" id="PTHR11689">
    <property type="entry name" value="CHLORIDE CHANNEL PROTEIN CLC FAMILY MEMBER"/>
    <property type="match status" value="1"/>
</dbReference>
<dbReference type="SMART" id="SM00116">
    <property type="entry name" value="CBS"/>
    <property type="match status" value="2"/>
</dbReference>
<evidence type="ECO:0000256" key="11">
    <source>
        <dbReference type="ARBA" id="ARBA00023122"/>
    </source>
</evidence>
<dbReference type="EMBL" id="CM017322">
    <property type="protein sequence ID" value="KAE8007894.1"/>
    <property type="molecule type" value="Genomic_DNA"/>
</dbReference>
<keyword evidence="6" id="KW-0677">Repeat</keyword>
<evidence type="ECO:0000256" key="13">
    <source>
        <dbReference type="ARBA" id="ARBA00023173"/>
    </source>
</evidence>
<reference evidence="20 21" key="1">
    <citation type="submission" date="2019-06" db="EMBL/GenBank/DDBJ databases">
        <title>A chromosomal-level reference genome of Carpinus fangiana (Coryloideae, Betulaceae).</title>
        <authorList>
            <person name="Yang X."/>
            <person name="Wang Z."/>
            <person name="Zhang L."/>
            <person name="Hao G."/>
            <person name="Liu J."/>
            <person name="Yang Y."/>
        </authorList>
    </citation>
    <scope>NUCLEOTIDE SEQUENCE [LARGE SCALE GENOMIC DNA]</scope>
    <source>
        <strain evidence="20">Cfa_2016G</strain>
        <tissue evidence="20">Leaf</tissue>
    </source>
</reference>
<feature type="transmembrane region" description="Helical" evidence="17">
    <location>
        <begin position="60"/>
        <end position="79"/>
    </location>
</feature>
<evidence type="ECO:0000256" key="9">
    <source>
        <dbReference type="ARBA" id="ARBA00022989"/>
    </source>
</evidence>
<evidence type="ECO:0000256" key="7">
    <source>
        <dbReference type="ARBA" id="ARBA00022821"/>
    </source>
</evidence>
<comment type="subcellular location">
    <subcellularLocation>
        <location evidence="1 17">Membrane</location>
        <topology evidence="1 17">Multi-pass membrane protein</topology>
    </subcellularLocation>
</comment>
<keyword evidence="9 17" id="KW-1133">Transmembrane helix</keyword>
<feature type="region of interest" description="Disordered" evidence="18">
    <location>
        <begin position="445"/>
        <end position="467"/>
    </location>
</feature>
<dbReference type="GO" id="GO:0006952">
    <property type="term" value="P:defense response"/>
    <property type="evidence" value="ECO:0007669"/>
    <property type="project" value="UniProtKB-KW"/>
</dbReference>
<dbReference type="Proteomes" id="UP000327013">
    <property type="component" value="Chromosome 2"/>
</dbReference>
<feature type="transmembrane region" description="Helical" evidence="17">
    <location>
        <begin position="776"/>
        <end position="798"/>
    </location>
</feature>
<dbReference type="PRINTS" id="PR01120">
    <property type="entry name" value="CLCHANNELPLT"/>
</dbReference>
<dbReference type="Pfam" id="PF03094">
    <property type="entry name" value="Mlo"/>
    <property type="match status" value="1"/>
</dbReference>
<dbReference type="InterPro" id="IPR051280">
    <property type="entry name" value="Cl-channel/antiporter"/>
</dbReference>